<feature type="transmembrane region" description="Helical" evidence="1">
    <location>
        <begin position="124"/>
        <end position="143"/>
    </location>
</feature>
<dbReference type="Proteomes" id="UP000533641">
    <property type="component" value="Unassembled WGS sequence"/>
</dbReference>
<feature type="transmembrane region" description="Helical" evidence="1">
    <location>
        <begin position="6"/>
        <end position="32"/>
    </location>
</feature>
<evidence type="ECO:0000313" key="3">
    <source>
        <dbReference type="Proteomes" id="UP000533641"/>
    </source>
</evidence>
<dbReference type="AlphaFoldDB" id="A0A7W6RNE3"/>
<dbReference type="EMBL" id="JACIGM010000005">
    <property type="protein sequence ID" value="MBB4274995.1"/>
    <property type="molecule type" value="Genomic_DNA"/>
</dbReference>
<name>A0A7W6RNE3_9HYPH</name>
<sequence>MAGASLLPAAVIVTTAAVTIVVATNATIAVIASTFEVPAVIVTTSAVTIVVAADAIIAVIVSTLEVPAIVVATSAVTIVVATNATAIIASTFEVPAVAVTIAAVTIVVAAADDAIVIIVSTFEVPAIAIAIAAAAQITVKVRLPVDIRPAVGRAIEIRHAIPTIVKVPASFTAIRVTIEVRSAAPAIAVAIEVTVAVVTIPIVAEAEGNDGNTERAIILRPDINAALLIKCLDISAVHPATAAVELHVAPWHVGKAAVDFDGFAGRNYGDRRIFCAWTRPHIDVRRREAFCRLSDRRSKQEHTGRGNF</sequence>
<gene>
    <name evidence="2" type="ORF">GGE12_002776</name>
</gene>
<keyword evidence="1" id="KW-1133">Transmembrane helix</keyword>
<keyword evidence="1" id="KW-0812">Transmembrane</keyword>
<organism evidence="2 3">
    <name type="scientific">Rhizobium mongolense</name>
    <dbReference type="NCBI Taxonomy" id="57676"/>
    <lineage>
        <taxon>Bacteria</taxon>
        <taxon>Pseudomonadati</taxon>
        <taxon>Pseudomonadota</taxon>
        <taxon>Alphaproteobacteria</taxon>
        <taxon>Hyphomicrobiales</taxon>
        <taxon>Rhizobiaceae</taxon>
        <taxon>Rhizobium/Agrobacterium group</taxon>
        <taxon>Rhizobium</taxon>
    </lineage>
</organism>
<feature type="transmembrane region" description="Helical" evidence="1">
    <location>
        <begin position="68"/>
        <end position="89"/>
    </location>
</feature>
<feature type="transmembrane region" description="Helical" evidence="1">
    <location>
        <begin position="96"/>
        <end position="118"/>
    </location>
</feature>
<keyword evidence="1" id="KW-0472">Membrane</keyword>
<evidence type="ECO:0000313" key="2">
    <source>
        <dbReference type="EMBL" id="MBB4274995.1"/>
    </source>
</evidence>
<feature type="transmembrane region" description="Helical" evidence="1">
    <location>
        <begin position="39"/>
        <end position="62"/>
    </location>
</feature>
<protein>
    <submittedName>
        <fullName evidence="2">Uncharacterized protein</fullName>
    </submittedName>
</protein>
<accession>A0A7W6RNE3</accession>
<reference evidence="2 3" key="1">
    <citation type="submission" date="2020-08" db="EMBL/GenBank/DDBJ databases">
        <title>Genomic Encyclopedia of Type Strains, Phase IV (KMG-V): Genome sequencing to study the core and pangenomes of soil and plant-associated prokaryotes.</title>
        <authorList>
            <person name="Whitman W."/>
        </authorList>
    </citation>
    <scope>NUCLEOTIDE SEQUENCE [LARGE SCALE GENOMIC DNA]</scope>
    <source>
        <strain evidence="2 3">SEMIA 402</strain>
    </source>
</reference>
<proteinExistence type="predicted"/>
<comment type="caution">
    <text evidence="2">The sequence shown here is derived from an EMBL/GenBank/DDBJ whole genome shotgun (WGS) entry which is preliminary data.</text>
</comment>
<evidence type="ECO:0000256" key="1">
    <source>
        <dbReference type="SAM" id="Phobius"/>
    </source>
</evidence>